<dbReference type="EMBL" id="JARBDR010000919">
    <property type="protein sequence ID" value="KAJ8300972.1"/>
    <property type="molecule type" value="Genomic_DNA"/>
</dbReference>
<evidence type="ECO:0000313" key="2">
    <source>
        <dbReference type="Proteomes" id="UP001217089"/>
    </source>
</evidence>
<evidence type="ECO:0000313" key="1">
    <source>
        <dbReference type="EMBL" id="KAJ8300972.1"/>
    </source>
</evidence>
<reference evidence="1 2" key="1">
    <citation type="submission" date="2022-12" db="EMBL/GenBank/DDBJ databases">
        <title>Chromosome-level genome of Tegillarca granosa.</title>
        <authorList>
            <person name="Kim J."/>
        </authorList>
    </citation>
    <scope>NUCLEOTIDE SEQUENCE [LARGE SCALE GENOMIC DNA]</scope>
    <source>
        <strain evidence="1">Teg-2019</strain>
        <tissue evidence="1">Adductor muscle</tissue>
    </source>
</reference>
<name>A0ABQ9EBM9_TEGGR</name>
<keyword evidence="2" id="KW-1185">Reference proteome</keyword>
<comment type="caution">
    <text evidence="1">The sequence shown here is derived from an EMBL/GenBank/DDBJ whole genome shotgun (WGS) entry which is preliminary data.</text>
</comment>
<dbReference type="PANTHER" id="PTHR12840">
    <property type="entry name" value="NADH-UBIQUINONE OXIDOREDUCTASE ASHI SUBUNIT"/>
    <property type="match status" value="1"/>
</dbReference>
<dbReference type="InterPro" id="IPR008699">
    <property type="entry name" value="NDUFB8"/>
</dbReference>
<organism evidence="1 2">
    <name type="scientific">Tegillarca granosa</name>
    <name type="common">Malaysian cockle</name>
    <name type="synonym">Anadara granosa</name>
    <dbReference type="NCBI Taxonomy" id="220873"/>
    <lineage>
        <taxon>Eukaryota</taxon>
        <taxon>Metazoa</taxon>
        <taxon>Spiralia</taxon>
        <taxon>Lophotrochozoa</taxon>
        <taxon>Mollusca</taxon>
        <taxon>Bivalvia</taxon>
        <taxon>Autobranchia</taxon>
        <taxon>Pteriomorphia</taxon>
        <taxon>Arcoida</taxon>
        <taxon>Arcoidea</taxon>
        <taxon>Arcidae</taxon>
        <taxon>Tegillarca</taxon>
    </lineage>
</organism>
<gene>
    <name evidence="1" type="ORF">KUTeg_022491</name>
</gene>
<proteinExistence type="predicted"/>
<dbReference type="Pfam" id="PF05821">
    <property type="entry name" value="NDUF_B8"/>
    <property type="match status" value="1"/>
</dbReference>
<dbReference type="PANTHER" id="PTHR12840:SF1">
    <property type="entry name" value="NADH DEHYDROGENASE [UBIQUINONE] 1 BETA SUBCOMPLEX SUBUNIT 8, MITOCHONDRIAL"/>
    <property type="match status" value="1"/>
</dbReference>
<sequence>MASMTLRGLKTTGRLKPIFSLRSLSTTRVVNGSKPWYYLYEPDSYPESEKEVEVAAKKYGMVPFDYKPFPRDLSEENFGDYPDIPIIFKSQRLHENYDMPALKRNYGEPMPKQYPFEQSV</sequence>
<dbReference type="Proteomes" id="UP001217089">
    <property type="component" value="Unassembled WGS sequence"/>
</dbReference>
<accession>A0ABQ9EBM9</accession>
<protein>
    <submittedName>
        <fullName evidence="1">Uncharacterized protein</fullName>
    </submittedName>
</protein>